<name>F0J9F4_AMBVA</name>
<protein>
    <submittedName>
        <fullName evidence="1">Hypothetical conserved protein 257</fullName>
    </submittedName>
</protein>
<dbReference type="EMBL" id="BK007505">
    <property type="protein sequence ID" value="DAA34446.1"/>
    <property type="molecule type" value="mRNA"/>
</dbReference>
<accession>F0J9F4</accession>
<reference evidence="1" key="1">
    <citation type="journal article" date="2011" name="BMC Genomics">
        <title>A further insight into the sialome of the tropical bont tick, Amblyomma variegatum.</title>
        <authorList>
            <person name="Ribeiro J.M."/>
            <person name="Anderson J.M."/>
            <person name="Manoukis N.C."/>
            <person name="Meng Z."/>
            <person name="Francishetti I.M."/>
        </authorList>
    </citation>
    <scope>NUCLEOTIDE SEQUENCE</scope>
    <source>
        <strain evidence="1">Amvar-257</strain>
        <tissue evidence="1">Salivary gland</tissue>
    </source>
</reference>
<dbReference type="AlphaFoldDB" id="F0J9F4"/>
<evidence type="ECO:0000313" key="1">
    <source>
        <dbReference type="EMBL" id="DAA34446.1"/>
    </source>
</evidence>
<proteinExistence type="evidence at transcript level"/>
<feature type="non-terminal residue" evidence="1">
    <location>
        <position position="1"/>
    </location>
</feature>
<organism evidence="1">
    <name type="scientific">Amblyomma variegatum</name>
    <name type="common">Tropical bont tick</name>
    <dbReference type="NCBI Taxonomy" id="34610"/>
    <lineage>
        <taxon>Eukaryota</taxon>
        <taxon>Metazoa</taxon>
        <taxon>Ecdysozoa</taxon>
        <taxon>Arthropoda</taxon>
        <taxon>Chelicerata</taxon>
        <taxon>Arachnida</taxon>
        <taxon>Acari</taxon>
        <taxon>Parasitiformes</taxon>
        <taxon>Ixodida</taxon>
        <taxon>Ixodoidea</taxon>
        <taxon>Ixodidae</taxon>
        <taxon>Amblyomminae</taxon>
        <taxon>Amblyomma</taxon>
    </lineage>
</organism>
<sequence length="90" mass="9523">NGEGSNFSLSSLLNNLDSPLKITQVGTPLRVPEPPVLALESSSMDSISRLAPDVDTQLQCLMNENSVDYVAKFAALAAQIASSNFESKAP</sequence>